<protein>
    <submittedName>
        <fullName evidence="9">Cbb3-type cytochrome c oxidase subunit III</fullName>
    </submittedName>
</protein>
<reference evidence="9 10" key="1">
    <citation type="submission" date="2019-03" db="EMBL/GenBank/DDBJ databases">
        <title>Genomic Encyclopedia of Type Strains, Phase IV (KMG-IV): sequencing the most valuable type-strain genomes for metagenomic binning, comparative biology and taxonomic classification.</title>
        <authorList>
            <person name="Goeker M."/>
        </authorList>
    </citation>
    <scope>NUCLEOTIDE SEQUENCE [LARGE SCALE GENOMIC DNA]</scope>
    <source>
        <strain evidence="9 10">DSM 100309</strain>
    </source>
</reference>
<feature type="chain" id="PRO_5020805454" evidence="7">
    <location>
        <begin position="21"/>
        <end position="107"/>
    </location>
</feature>
<feature type="domain" description="Cytochrome c" evidence="8">
    <location>
        <begin position="18"/>
        <end position="98"/>
    </location>
</feature>
<organism evidence="9 10">
    <name type="scientific">Sulfurirhabdus autotrophica</name>
    <dbReference type="NCBI Taxonomy" id="1706046"/>
    <lineage>
        <taxon>Bacteria</taxon>
        <taxon>Pseudomonadati</taxon>
        <taxon>Pseudomonadota</taxon>
        <taxon>Betaproteobacteria</taxon>
        <taxon>Nitrosomonadales</taxon>
        <taxon>Sulfuricellaceae</taxon>
        <taxon>Sulfurirhabdus</taxon>
    </lineage>
</organism>
<evidence type="ECO:0000256" key="3">
    <source>
        <dbReference type="ARBA" id="ARBA00022723"/>
    </source>
</evidence>
<dbReference type="InterPro" id="IPR009056">
    <property type="entry name" value="Cyt_c-like_dom"/>
</dbReference>
<keyword evidence="3 6" id="KW-0479">Metal-binding</keyword>
<comment type="caution">
    <text evidence="9">The sequence shown here is derived from an EMBL/GenBank/DDBJ whole genome shotgun (WGS) entry which is preliminary data.</text>
</comment>
<keyword evidence="1" id="KW-0813">Transport</keyword>
<dbReference type="PROSITE" id="PS51007">
    <property type="entry name" value="CYTC"/>
    <property type="match status" value="1"/>
</dbReference>
<evidence type="ECO:0000313" key="9">
    <source>
        <dbReference type="EMBL" id="TCV87490.1"/>
    </source>
</evidence>
<dbReference type="InterPro" id="IPR036909">
    <property type="entry name" value="Cyt_c-like_dom_sf"/>
</dbReference>
<dbReference type="Proteomes" id="UP000295367">
    <property type="component" value="Unassembled WGS sequence"/>
</dbReference>
<sequence length="107" mass="11513">MKIKIIFCTAAFLLAGPAFAHSGKAIYEQTCATCHRSGVMDAPKLDDKEAWTPRLAQGRAKLIEHADYGLNAMPAHGGNDAFSEKDIEAAVDYMIEQVNGSSAKVSK</sequence>
<evidence type="ECO:0000256" key="4">
    <source>
        <dbReference type="ARBA" id="ARBA00022982"/>
    </source>
</evidence>
<proteinExistence type="predicted"/>
<keyword evidence="7" id="KW-0732">Signal</keyword>
<dbReference type="AlphaFoldDB" id="A0A4R3Y6Q0"/>
<dbReference type="GO" id="GO:0009055">
    <property type="term" value="F:electron transfer activity"/>
    <property type="evidence" value="ECO:0007669"/>
    <property type="project" value="InterPro"/>
</dbReference>
<dbReference type="PRINTS" id="PR00607">
    <property type="entry name" value="CYTCHROMECIE"/>
</dbReference>
<evidence type="ECO:0000256" key="5">
    <source>
        <dbReference type="ARBA" id="ARBA00023004"/>
    </source>
</evidence>
<dbReference type="PANTHER" id="PTHR40942:SF4">
    <property type="entry name" value="CYTOCHROME C5"/>
    <property type="match status" value="1"/>
</dbReference>
<dbReference type="GO" id="GO:0020037">
    <property type="term" value="F:heme binding"/>
    <property type="evidence" value="ECO:0007669"/>
    <property type="project" value="InterPro"/>
</dbReference>
<accession>A0A4R3Y6Q0</accession>
<evidence type="ECO:0000256" key="2">
    <source>
        <dbReference type="ARBA" id="ARBA00022617"/>
    </source>
</evidence>
<dbReference type="SUPFAM" id="SSF46626">
    <property type="entry name" value="Cytochrome c"/>
    <property type="match status" value="1"/>
</dbReference>
<keyword evidence="10" id="KW-1185">Reference proteome</keyword>
<dbReference type="Pfam" id="PF13442">
    <property type="entry name" value="Cytochrome_CBB3"/>
    <property type="match status" value="1"/>
</dbReference>
<dbReference type="GO" id="GO:0005506">
    <property type="term" value="F:iron ion binding"/>
    <property type="evidence" value="ECO:0007669"/>
    <property type="project" value="InterPro"/>
</dbReference>
<feature type="signal peptide" evidence="7">
    <location>
        <begin position="1"/>
        <end position="20"/>
    </location>
</feature>
<keyword evidence="2 6" id="KW-0349">Heme</keyword>
<name>A0A4R3Y6Q0_9PROT</name>
<evidence type="ECO:0000256" key="1">
    <source>
        <dbReference type="ARBA" id="ARBA00022448"/>
    </source>
</evidence>
<evidence type="ECO:0000256" key="7">
    <source>
        <dbReference type="SAM" id="SignalP"/>
    </source>
</evidence>
<evidence type="ECO:0000259" key="8">
    <source>
        <dbReference type="PROSITE" id="PS51007"/>
    </source>
</evidence>
<evidence type="ECO:0000313" key="10">
    <source>
        <dbReference type="Proteomes" id="UP000295367"/>
    </source>
</evidence>
<evidence type="ECO:0000256" key="6">
    <source>
        <dbReference type="PROSITE-ProRule" id="PRU00433"/>
    </source>
</evidence>
<dbReference type="InterPro" id="IPR002323">
    <property type="entry name" value="Cyt_CIE"/>
</dbReference>
<keyword evidence="5 6" id="KW-0408">Iron</keyword>
<dbReference type="OrthoDB" id="9814708at2"/>
<dbReference type="EMBL" id="SMCO01000005">
    <property type="protein sequence ID" value="TCV87490.1"/>
    <property type="molecule type" value="Genomic_DNA"/>
</dbReference>
<dbReference type="RefSeq" id="WP_124945534.1">
    <property type="nucleotide sequence ID" value="NZ_BHVT01000017.1"/>
</dbReference>
<gene>
    <name evidence="9" type="ORF">EDC63_105159</name>
</gene>
<keyword evidence="4" id="KW-0249">Electron transport</keyword>
<dbReference type="PANTHER" id="PTHR40942">
    <property type="match status" value="1"/>
</dbReference>
<dbReference type="Gene3D" id="1.10.760.10">
    <property type="entry name" value="Cytochrome c-like domain"/>
    <property type="match status" value="1"/>
</dbReference>